<dbReference type="PANTHER" id="PTHR10039:SF14">
    <property type="entry name" value="NACHT DOMAIN-CONTAINING PROTEIN"/>
    <property type="match status" value="1"/>
</dbReference>
<gene>
    <name evidence="4" type="ORF">E1B28_005144</name>
</gene>
<evidence type="ECO:0000259" key="3">
    <source>
        <dbReference type="Pfam" id="PF24883"/>
    </source>
</evidence>
<dbReference type="InterPro" id="IPR027417">
    <property type="entry name" value="P-loop_NTPase"/>
</dbReference>
<feature type="region of interest" description="Disordered" evidence="2">
    <location>
        <begin position="201"/>
        <end position="283"/>
    </location>
</feature>
<evidence type="ECO:0000256" key="1">
    <source>
        <dbReference type="ARBA" id="ARBA00022737"/>
    </source>
</evidence>
<dbReference type="EMBL" id="CM032182">
    <property type="protein sequence ID" value="KAG7097826.1"/>
    <property type="molecule type" value="Genomic_DNA"/>
</dbReference>
<dbReference type="PANTHER" id="PTHR10039">
    <property type="entry name" value="AMELOGENIN"/>
    <property type="match status" value="1"/>
</dbReference>
<evidence type="ECO:0000313" key="4">
    <source>
        <dbReference type="EMBL" id="KAG7097826.1"/>
    </source>
</evidence>
<feature type="compositionally biased region" description="Polar residues" evidence="2">
    <location>
        <begin position="269"/>
        <end position="283"/>
    </location>
</feature>
<comment type="caution">
    <text evidence="4">The sequence shown here is derived from an EMBL/GenBank/DDBJ whole genome shotgun (WGS) entry which is preliminary data.</text>
</comment>
<dbReference type="SUPFAM" id="SSF52540">
    <property type="entry name" value="P-loop containing nucleoside triphosphate hydrolases"/>
    <property type="match status" value="1"/>
</dbReference>
<dbReference type="RefSeq" id="XP_043014296.1">
    <property type="nucleotide sequence ID" value="XM_043149688.1"/>
</dbReference>
<dbReference type="Gene3D" id="3.40.50.300">
    <property type="entry name" value="P-loop containing nucleotide triphosphate hydrolases"/>
    <property type="match status" value="1"/>
</dbReference>
<evidence type="ECO:0000313" key="5">
    <source>
        <dbReference type="Proteomes" id="UP001049176"/>
    </source>
</evidence>
<organism evidence="4 5">
    <name type="scientific">Marasmius oreades</name>
    <name type="common">fairy-ring Marasmius</name>
    <dbReference type="NCBI Taxonomy" id="181124"/>
    <lineage>
        <taxon>Eukaryota</taxon>
        <taxon>Fungi</taxon>
        <taxon>Dikarya</taxon>
        <taxon>Basidiomycota</taxon>
        <taxon>Agaricomycotina</taxon>
        <taxon>Agaricomycetes</taxon>
        <taxon>Agaricomycetidae</taxon>
        <taxon>Agaricales</taxon>
        <taxon>Marasmiineae</taxon>
        <taxon>Marasmiaceae</taxon>
        <taxon>Marasmius</taxon>
    </lineage>
</organism>
<evidence type="ECO:0000256" key="2">
    <source>
        <dbReference type="SAM" id="MobiDB-lite"/>
    </source>
</evidence>
<proteinExistence type="predicted"/>
<accession>A0A9P8ADI5</accession>
<dbReference type="Pfam" id="PF24883">
    <property type="entry name" value="NPHP3_N"/>
    <property type="match status" value="1"/>
</dbReference>
<reference evidence="4" key="1">
    <citation type="journal article" date="2021" name="Genome Biol. Evol.">
        <title>The assembled and annotated genome of the fairy-ring fungus Marasmius oreades.</title>
        <authorList>
            <person name="Hiltunen M."/>
            <person name="Ament-Velasquez S.L."/>
            <person name="Johannesson H."/>
        </authorList>
    </citation>
    <scope>NUCLEOTIDE SEQUENCE</scope>
    <source>
        <strain evidence="4">03SP1</strain>
    </source>
</reference>
<feature type="domain" description="Nephrocystin 3-like N-terminal" evidence="3">
    <location>
        <begin position="370"/>
        <end position="522"/>
    </location>
</feature>
<dbReference type="OrthoDB" id="538223at2759"/>
<dbReference type="KEGG" id="more:E1B28_005144"/>
<keyword evidence="5" id="KW-1185">Reference proteome</keyword>
<sequence length="1272" mass="144326">MPSKFNLDRGTAESQPPRVWRRIRRHLARRFDMVSNMITKSNLDHSTASQPQWAFNQPQVYLSSASTPELVHNDISSPWLPEHNPDFSSIYSPRPSRSSVGLVRSYEEPDEPNPLRAINTHTVNSLHLHEGGKFWEEAETTDLEGKGKPLLSYPPSARPKGTSGYDKQYGFIDAMNGPSLTNSMSAQLSRKTNRLLPKVPEGRPQRVIDNEQPGVSDDRNVPYSRPAAWGSHYLGSRPAVPGRPLDDEFTCDEERDHNPNYVEPVPQPSRYSPHSQYASQGTTSTIRNAESVQAFSGPIQHLRIGHAMFNNLSRGDQYNQNFYTRDLLWDTIADVGASHNSEIQVERGHCLPGTREIVLRLIHEWGVSGGRGPPVCWLSGAAGVGKSAIALTVAKEWEKDGLVTSFFFLRSDPKRNNPSSLILSIAHGLVVTRPYLRPAVNKRITDDPRVLKAKLEDQYNQLVLANLNNSCPPSTERSPDLIVIDGLDECSDAATQQRILSIVFSTYQQSLHSPLRFLICSRPESWIQESFESHKLSCLARHIKLDDGFKPEYDIELYFEKLFRDIREDPKYSHVQFPNRWPSPGDVRLLVRKADGQFIYASTIIKFIKTDFALPTNQLRIILDVISTKPSNSQSTHSPFNDLDELYCIVLRANPDHDKLLLPILATIHILNILPLKKDYLFPSDGLPDIPSSPAFIELLLGFSTGMVALTLRAMHSVLDVHGQQTDIRVYHKSFTDFLFDRARSREFSIDKSKWKYFLACRWTRVLTEQCRCNPELLRYGYDGDKAAGSDLQILVNQWNMFCLPADYNDAKSELLLELDSFYSTALASSILPKLGKDVLLHILASTLLHPSCGGLPTPRFIRLLLGLQRDDLAQQLGAMHKIIQTLGFIDKSSFNYYADDIFPLFHFTFLDFLFDKSRSNTFFIDRDYYCNFYAQRCLCVLQTSEGGENHMLLRNWSCICIAVDKPNEELLREIGRMDDLGDILDKNLLNTDLDDTDLDHSMLCLCRLFSGLGNIATWLRLKASDRPNLSSVIDRFESVQTGFDIRSTRQDVESGLHDDIVTMIILSTLSTDTWNWWFSCDSVITRLCNAKEYRSEEGHYLVKVKLSSVMFCGCSRIGCSTTSTFNLDSDRLTTPIPGAVDLYHINVKAGYVQVLERLVTELQSTEDIKEQEDIVDNILASPSSLLVRCVPRPELLPLCRTVLDIAKKLGRGDELNYRQRLYSKESQGRLLSWLESFPAEFAQEVGTLKNDIISLFGVDRTFHYYSIPIRR</sequence>
<dbReference type="Proteomes" id="UP001049176">
    <property type="component" value="Chromosome 2"/>
</dbReference>
<name>A0A9P8ADI5_9AGAR</name>
<protein>
    <recommendedName>
        <fullName evidence="3">Nephrocystin 3-like N-terminal domain-containing protein</fullName>
    </recommendedName>
</protein>
<dbReference type="AlphaFoldDB" id="A0A9P8ADI5"/>
<dbReference type="InterPro" id="IPR056884">
    <property type="entry name" value="NPHP3-like_N"/>
</dbReference>
<dbReference type="GeneID" id="66074220"/>
<keyword evidence="1" id="KW-0677">Repeat</keyword>